<dbReference type="SMART" id="SM00267">
    <property type="entry name" value="GGDEF"/>
    <property type="match status" value="1"/>
</dbReference>
<proteinExistence type="predicted"/>
<dbReference type="Gene3D" id="3.30.70.270">
    <property type="match status" value="1"/>
</dbReference>
<dbReference type="CDD" id="cd01949">
    <property type="entry name" value="GGDEF"/>
    <property type="match status" value="1"/>
</dbReference>
<dbReference type="PROSITE" id="PS50887">
    <property type="entry name" value="GGDEF"/>
    <property type="match status" value="1"/>
</dbReference>
<dbReference type="GO" id="GO:0052621">
    <property type="term" value="F:diguanylate cyclase activity"/>
    <property type="evidence" value="ECO:0007669"/>
    <property type="project" value="TreeGrafter"/>
</dbReference>
<dbReference type="PROSITE" id="PS50005">
    <property type="entry name" value="TPR"/>
    <property type="match status" value="1"/>
</dbReference>
<dbReference type="InterPro" id="IPR029787">
    <property type="entry name" value="Nucleotide_cyclase"/>
</dbReference>
<dbReference type="STRING" id="1122142.SAMN02910414_01764"/>
<dbReference type="Proteomes" id="UP000183918">
    <property type="component" value="Unassembled WGS sequence"/>
</dbReference>
<dbReference type="SUPFAM" id="SSF48452">
    <property type="entry name" value="TPR-like"/>
    <property type="match status" value="1"/>
</dbReference>
<dbReference type="EMBL" id="FNPG01000021">
    <property type="protein sequence ID" value="SDY53386.1"/>
    <property type="molecule type" value="Genomic_DNA"/>
</dbReference>
<dbReference type="InterPro" id="IPR043128">
    <property type="entry name" value="Rev_trsase/Diguanyl_cyclase"/>
</dbReference>
<feature type="repeat" description="TPR" evidence="1">
    <location>
        <begin position="129"/>
        <end position="162"/>
    </location>
</feature>
<reference evidence="3 4" key="1">
    <citation type="submission" date="2016-10" db="EMBL/GenBank/DDBJ databases">
        <authorList>
            <person name="de Groot N.N."/>
        </authorList>
    </citation>
    <scope>NUCLEOTIDE SEQUENCE [LARGE SCALE GENOMIC DNA]</scope>
    <source>
        <strain evidence="3 4">DSM 14045</strain>
    </source>
</reference>
<dbReference type="SUPFAM" id="SSF55073">
    <property type="entry name" value="Nucleotide cyclase"/>
    <property type="match status" value="1"/>
</dbReference>
<dbReference type="InterPro" id="IPR019734">
    <property type="entry name" value="TPR_rpt"/>
</dbReference>
<keyword evidence="1" id="KW-0802">TPR repeat</keyword>
<evidence type="ECO:0000256" key="1">
    <source>
        <dbReference type="PROSITE-ProRule" id="PRU00339"/>
    </source>
</evidence>
<sequence>MKNRGCNGNIRKIVDQIIKNRSTDAKITLEYCGKLLEYARINNDFSAYGLGYYFRSEVYYWLNDSDKFFEDASRALTFLVEMGKNKLIAKSYNRMGIFTANGGNAPIAMDYYLSGLKYCDSSELYEIKSIIEMNIGTLYFSVGKYEQASEMLHKALSFFEDKVEKPYYDTVMMCIYSNLIKTYIQKQEYEKTQNIIEFVVKNYWNDAENIDKISLLMIEAIFYHKIKDYKSRNECVKIVTESMPNHMGIIDCFDDIDEYCNMLLETDLDEDFWAVINVVEPILKNVRMIYFQMRLMSIKIKYYRIHKKNAEFLQATGLYYEYSELMEQENILMASNMLTIRINLEKEEKRRIQIERENERLQQKSELDQLTQMPNRYALVEYANKSIKKAYKNQKSIAVEILDIDYFKEYNDNYGHQEGDKCLQMIAENIKEVVARKGGFCARYGGDEFVIIYENISLEQAIKHERLLHESIRHSKIKHEYSKCDTKVTVSQGICCGIPRKDDGLKDYLAIADEMLYNVKEAGRNDYEGGILSEKIRR</sequence>
<dbReference type="RefSeq" id="WP_074718159.1">
    <property type="nucleotide sequence ID" value="NZ_FNPG01000021.1"/>
</dbReference>
<dbReference type="InterPro" id="IPR000160">
    <property type="entry name" value="GGDEF_dom"/>
</dbReference>
<dbReference type="PANTHER" id="PTHR45138:SF9">
    <property type="entry name" value="DIGUANYLATE CYCLASE DGCM-RELATED"/>
    <property type="match status" value="1"/>
</dbReference>
<feature type="domain" description="GGDEF" evidence="2">
    <location>
        <begin position="395"/>
        <end position="532"/>
    </location>
</feature>
<dbReference type="NCBIfam" id="TIGR00254">
    <property type="entry name" value="GGDEF"/>
    <property type="match status" value="1"/>
</dbReference>
<gene>
    <name evidence="3" type="ORF">SAMN02910414_01764</name>
</gene>
<dbReference type="GO" id="GO:0005886">
    <property type="term" value="C:plasma membrane"/>
    <property type="evidence" value="ECO:0007669"/>
    <property type="project" value="TreeGrafter"/>
</dbReference>
<dbReference type="AlphaFoldDB" id="A0A1H3KMX2"/>
<organism evidence="3 4">
    <name type="scientific">Lachnobacterium bovis DSM 14045</name>
    <dbReference type="NCBI Taxonomy" id="1122142"/>
    <lineage>
        <taxon>Bacteria</taxon>
        <taxon>Bacillati</taxon>
        <taxon>Bacillota</taxon>
        <taxon>Clostridia</taxon>
        <taxon>Lachnospirales</taxon>
        <taxon>Lachnospiraceae</taxon>
        <taxon>Lachnobacterium</taxon>
    </lineage>
</organism>
<accession>A0A1H3KMX2</accession>
<evidence type="ECO:0000313" key="4">
    <source>
        <dbReference type="Proteomes" id="UP000183918"/>
    </source>
</evidence>
<name>A0A1H3KMX2_9FIRM</name>
<keyword evidence="4" id="KW-1185">Reference proteome</keyword>
<protein>
    <submittedName>
        <fullName evidence="3">Diguanylate cyclase (GGDEF) domain-containing protein</fullName>
    </submittedName>
</protein>
<dbReference type="Pfam" id="PF00990">
    <property type="entry name" value="GGDEF"/>
    <property type="match status" value="1"/>
</dbReference>
<dbReference type="GO" id="GO:1902201">
    <property type="term" value="P:negative regulation of bacterial-type flagellum-dependent cell motility"/>
    <property type="evidence" value="ECO:0007669"/>
    <property type="project" value="TreeGrafter"/>
</dbReference>
<dbReference type="OrthoDB" id="9805474at2"/>
<dbReference type="PANTHER" id="PTHR45138">
    <property type="entry name" value="REGULATORY COMPONENTS OF SENSORY TRANSDUCTION SYSTEM"/>
    <property type="match status" value="1"/>
</dbReference>
<dbReference type="InterPro" id="IPR050469">
    <property type="entry name" value="Diguanylate_Cyclase"/>
</dbReference>
<evidence type="ECO:0000259" key="2">
    <source>
        <dbReference type="PROSITE" id="PS50887"/>
    </source>
</evidence>
<dbReference type="Gene3D" id="1.25.40.10">
    <property type="entry name" value="Tetratricopeptide repeat domain"/>
    <property type="match status" value="1"/>
</dbReference>
<dbReference type="InterPro" id="IPR011990">
    <property type="entry name" value="TPR-like_helical_dom_sf"/>
</dbReference>
<dbReference type="GO" id="GO:0043709">
    <property type="term" value="P:cell adhesion involved in single-species biofilm formation"/>
    <property type="evidence" value="ECO:0007669"/>
    <property type="project" value="TreeGrafter"/>
</dbReference>
<dbReference type="FunFam" id="3.30.70.270:FF:000001">
    <property type="entry name" value="Diguanylate cyclase domain protein"/>
    <property type="match status" value="1"/>
</dbReference>
<evidence type="ECO:0000313" key="3">
    <source>
        <dbReference type="EMBL" id="SDY53386.1"/>
    </source>
</evidence>